<gene>
    <name evidence="17" type="ORF">GHT06_012839</name>
</gene>
<keyword evidence="8 12" id="KW-0560">Oxidoreductase</keyword>
<dbReference type="FunFam" id="1.10.1040.10:FF:000032">
    <property type="entry name" value="6-phosphogluconate dehydrogenase, decarboxylating"/>
    <property type="match status" value="1"/>
</dbReference>
<evidence type="ECO:0000313" key="17">
    <source>
        <dbReference type="EMBL" id="KAI9561877.1"/>
    </source>
</evidence>
<feature type="binding site" description="in other chain" evidence="13">
    <location>
        <position position="276"/>
    </location>
    <ligand>
        <name>substrate</name>
        <note>ligand shared between dimeric partners</note>
    </ligand>
</feature>
<dbReference type="Pfam" id="PF00393">
    <property type="entry name" value="6PGD"/>
    <property type="match status" value="1"/>
</dbReference>
<dbReference type="NCBIfam" id="NF006765">
    <property type="entry name" value="PRK09287.1"/>
    <property type="match status" value="1"/>
</dbReference>
<dbReference type="PIRSF" id="PIRSF000109">
    <property type="entry name" value="6PGD"/>
    <property type="match status" value="1"/>
</dbReference>
<feature type="binding site" evidence="13">
    <location>
        <position position="463"/>
    </location>
    <ligand>
        <name>substrate</name>
        <note>ligand shared between dimeric partners</note>
    </ligand>
</feature>
<evidence type="ECO:0000313" key="18">
    <source>
        <dbReference type="Proteomes" id="UP000820818"/>
    </source>
</evidence>
<organism evidence="17 18">
    <name type="scientific">Daphnia sinensis</name>
    <dbReference type="NCBI Taxonomy" id="1820382"/>
    <lineage>
        <taxon>Eukaryota</taxon>
        <taxon>Metazoa</taxon>
        <taxon>Ecdysozoa</taxon>
        <taxon>Arthropoda</taxon>
        <taxon>Crustacea</taxon>
        <taxon>Branchiopoda</taxon>
        <taxon>Diplostraca</taxon>
        <taxon>Cladocera</taxon>
        <taxon>Anomopoda</taxon>
        <taxon>Daphniidae</taxon>
        <taxon>Daphnia</taxon>
        <taxon>Daphnia similis group</taxon>
    </lineage>
</organism>
<feature type="binding site" evidence="14">
    <location>
        <begin position="33"/>
        <end position="35"/>
    </location>
    <ligand>
        <name>NADP(+)</name>
        <dbReference type="ChEBI" id="CHEBI:58349"/>
    </ligand>
</feature>
<dbReference type="Gene3D" id="1.10.1040.10">
    <property type="entry name" value="N-(1-d-carboxylethyl)-l-norvaline Dehydrogenase, domain 2"/>
    <property type="match status" value="1"/>
</dbReference>
<dbReference type="SUPFAM" id="SSF48179">
    <property type="entry name" value="6-phosphogluconate dehydrogenase C-terminal domain-like"/>
    <property type="match status" value="1"/>
</dbReference>
<dbReference type="AlphaFoldDB" id="A0AAD5KZ25"/>
<evidence type="ECO:0000256" key="6">
    <source>
        <dbReference type="ARBA" id="ARBA00018193"/>
    </source>
</evidence>
<dbReference type="Pfam" id="PF03446">
    <property type="entry name" value="NAD_binding_2"/>
    <property type="match status" value="1"/>
</dbReference>
<dbReference type="EC" id="1.1.1.44" evidence="5 12"/>
<evidence type="ECO:0000256" key="8">
    <source>
        <dbReference type="ARBA" id="ARBA00023002"/>
    </source>
</evidence>
<name>A0AAD5KZ25_9CRUS</name>
<dbReference type="GO" id="GO:0006098">
    <property type="term" value="P:pentose-phosphate shunt"/>
    <property type="evidence" value="ECO:0007669"/>
    <property type="project" value="UniProtKB-KW"/>
</dbReference>
<comment type="subunit">
    <text evidence="4 12">Homodimer.</text>
</comment>
<evidence type="ECO:0000256" key="10">
    <source>
        <dbReference type="ARBA" id="ARBA00023126"/>
    </source>
</evidence>
<feature type="binding site" description="in other chain" evidence="13">
    <location>
        <begin position="136"/>
        <end position="138"/>
    </location>
    <ligand>
        <name>substrate</name>
        <note>ligand shared between dimeric partners</note>
    </ligand>
</feature>
<comment type="catalytic activity">
    <reaction evidence="11 12 15">
        <text>6-phospho-D-gluconate + NADP(+) = D-ribulose 5-phosphate + CO2 + NADPH</text>
        <dbReference type="Rhea" id="RHEA:10116"/>
        <dbReference type="ChEBI" id="CHEBI:16526"/>
        <dbReference type="ChEBI" id="CHEBI:57783"/>
        <dbReference type="ChEBI" id="CHEBI:58121"/>
        <dbReference type="ChEBI" id="CHEBI:58349"/>
        <dbReference type="ChEBI" id="CHEBI:58759"/>
        <dbReference type="EC" id="1.1.1.44"/>
    </reaction>
</comment>
<evidence type="ECO:0000256" key="3">
    <source>
        <dbReference type="ARBA" id="ARBA00008419"/>
    </source>
</evidence>
<dbReference type="InterPro" id="IPR006113">
    <property type="entry name" value="6PGDH_Gnd/GntZ"/>
</dbReference>
<dbReference type="NCBIfam" id="TIGR00873">
    <property type="entry name" value="gnd"/>
    <property type="match status" value="1"/>
</dbReference>
<evidence type="ECO:0000256" key="14">
    <source>
        <dbReference type="PIRSR" id="PIRSR000109-3"/>
    </source>
</evidence>
<dbReference type="InterPro" id="IPR006183">
    <property type="entry name" value="Pgluconate_DH"/>
</dbReference>
<dbReference type="PRINTS" id="PR00076">
    <property type="entry name" value="6PGDHDRGNASE"/>
</dbReference>
<dbReference type="InterPro" id="IPR008927">
    <property type="entry name" value="6-PGluconate_DH-like_C_sf"/>
</dbReference>
<dbReference type="InterPro" id="IPR006114">
    <property type="entry name" value="6PGDH_C"/>
</dbReference>
<dbReference type="InterPro" id="IPR036291">
    <property type="entry name" value="NAD(P)-bd_dom_sf"/>
</dbReference>
<keyword evidence="7 12" id="KW-0521">NADP</keyword>
<dbReference type="EMBL" id="WJBH02000003">
    <property type="protein sequence ID" value="KAI9561877.1"/>
    <property type="molecule type" value="Genomic_DNA"/>
</dbReference>
<feature type="binding site" description="in other chain" evidence="13">
    <location>
        <position position="207"/>
    </location>
    <ligand>
        <name>substrate</name>
        <note>ligand shared between dimeric partners</note>
    </ligand>
</feature>
<feature type="binding site" description="in other chain" evidence="13">
    <location>
        <position position="303"/>
    </location>
    <ligand>
        <name>substrate</name>
        <note>ligand shared between dimeric partners</note>
    </ligand>
</feature>
<evidence type="ECO:0000256" key="7">
    <source>
        <dbReference type="ARBA" id="ARBA00022857"/>
    </source>
</evidence>
<keyword evidence="9 15" id="KW-0311">Gluconate utilization</keyword>
<comment type="function">
    <text evidence="1 12">Catalyzes the oxidative decarboxylation of 6-phosphogluconate to ribulose 5-phosphate and CO(2), with concomitant reduction of NADP to NADPH.</text>
</comment>
<evidence type="ECO:0000256" key="2">
    <source>
        <dbReference type="ARBA" id="ARBA00004874"/>
    </source>
</evidence>
<comment type="caution">
    <text evidence="17">The sequence shown here is derived from an EMBL/GenBank/DDBJ whole genome shotgun (WGS) entry which is preliminary data.</text>
</comment>
<evidence type="ECO:0000256" key="12">
    <source>
        <dbReference type="PIRNR" id="PIRNR000109"/>
    </source>
</evidence>
<dbReference type="GO" id="GO:0019521">
    <property type="term" value="P:D-gluconate metabolic process"/>
    <property type="evidence" value="ECO:0007669"/>
    <property type="project" value="UniProtKB-KW"/>
</dbReference>
<comment type="pathway">
    <text evidence="2 12 15">Carbohydrate degradation; pentose phosphate pathway; D-ribulose 5-phosphate from D-glucose 6-phosphate (oxidative stage): step 3/3.</text>
</comment>
<evidence type="ECO:0000256" key="11">
    <source>
        <dbReference type="ARBA" id="ARBA00048640"/>
    </source>
</evidence>
<dbReference type="FunFam" id="3.40.50.720:FF:000007">
    <property type="entry name" value="6-phosphogluconate dehydrogenase, decarboxylating"/>
    <property type="match status" value="1"/>
</dbReference>
<feature type="binding site" evidence="14">
    <location>
        <begin position="10"/>
        <end position="15"/>
    </location>
    <ligand>
        <name>NADP(+)</name>
        <dbReference type="ChEBI" id="CHEBI:58349"/>
    </ligand>
</feature>
<accession>A0AAD5KZ25</accession>
<keyword evidence="10 12" id="KW-0570">Pentose shunt</keyword>
<protein>
    <recommendedName>
        <fullName evidence="6 12">6-phosphogluconate dehydrogenase, decarboxylating</fullName>
        <ecNumber evidence="5 12">1.1.1.44</ecNumber>
    </recommendedName>
</protein>
<dbReference type="Proteomes" id="UP000820818">
    <property type="component" value="Linkage Group LG3"/>
</dbReference>
<evidence type="ECO:0000259" key="16">
    <source>
        <dbReference type="SMART" id="SM01350"/>
    </source>
</evidence>
<feature type="domain" description="6-phosphogluconate dehydrogenase C-terminal" evidence="16">
    <location>
        <begin position="195"/>
        <end position="486"/>
    </location>
</feature>
<dbReference type="InterPro" id="IPR013328">
    <property type="entry name" value="6PGD_dom2"/>
</dbReference>
<feature type="binding site" evidence="13">
    <location>
        <position position="469"/>
    </location>
    <ligand>
        <name>substrate</name>
        <note>ligand shared between dimeric partners</note>
    </ligand>
</feature>
<dbReference type="SMART" id="SM01350">
    <property type="entry name" value="6PGD"/>
    <property type="match status" value="1"/>
</dbReference>
<feature type="binding site" description="in other chain" evidence="13">
    <location>
        <position position="110"/>
    </location>
    <ligand>
        <name>substrate</name>
        <note>ligand shared between dimeric partners</note>
    </ligand>
</feature>
<dbReference type="Gene3D" id="1.20.5.320">
    <property type="entry name" value="6-Phosphogluconate Dehydrogenase, domain 3"/>
    <property type="match status" value="1"/>
</dbReference>
<evidence type="ECO:0000256" key="4">
    <source>
        <dbReference type="ARBA" id="ARBA00011738"/>
    </source>
</evidence>
<evidence type="ECO:0000256" key="1">
    <source>
        <dbReference type="ARBA" id="ARBA00002526"/>
    </source>
</evidence>
<comment type="similarity">
    <text evidence="3 12 15">Belongs to the 6-phosphogluconate dehydrogenase family.</text>
</comment>
<evidence type="ECO:0000256" key="5">
    <source>
        <dbReference type="ARBA" id="ARBA00013011"/>
    </source>
</evidence>
<dbReference type="InterPro" id="IPR006115">
    <property type="entry name" value="6PGDH_NADP-bd"/>
</dbReference>
<evidence type="ECO:0000256" key="15">
    <source>
        <dbReference type="RuleBase" id="RU000485"/>
    </source>
</evidence>
<dbReference type="SUPFAM" id="SSF51735">
    <property type="entry name" value="NAD(P)-binding Rossmann-fold domains"/>
    <property type="match status" value="1"/>
</dbReference>
<dbReference type="InterPro" id="IPR006184">
    <property type="entry name" value="6PGdom_BS"/>
</dbReference>
<sequence>MDKTDIGVIGLAVMGRNLALNLIDNGFLVSVYNRTTPGERLLQDFLENDAKHLVSEGKLVGSFNLPSFVEGIKPPRRILLMISAGPPVDSVIAELVPVLEQGDIIMDGGNSEHSDTTRRCRALRNMGLHFLGIGVSGGEEGARHGPSIMPGGSLEGWLHTKNILQAISAKVDGKPCCSWIGTDAVGNPTSSEGAGHFIKTVHNGIGYADMQLLAEAYHLMKDLLSMGPPDIAQVFDSWNAENLEWRLLENTAEILRFKDEFGEYLIDKIRDAAAQKGTGKWAVIEAANAGIPANVIAESVFARFVSASKDERLAASTQLVGPAFQKFVGDRITMMDDIKKAVQASKIVLYAQGFMLLQEGLPRLFGCHLNCADLAQMWRGGCVIRSKFLDHVKNAFVLDPQLKNLMMDEYFSRTLADCQLAWRRVTVTAINHGIPTPAFCSALSYYDSFRCPRLPANLLQAQRDFYGAHTFELLERPGVFLHNDWTGVKPK</sequence>
<dbReference type="GO" id="GO:0004616">
    <property type="term" value="F:phosphogluconate dehydrogenase (decarboxylating) activity"/>
    <property type="evidence" value="ECO:0007669"/>
    <property type="project" value="UniProtKB-EC"/>
</dbReference>
<evidence type="ECO:0000256" key="13">
    <source>
        <dbReference type="PIRSR" id="PIRSR000109-2"/>
    </source>
</evidence>
<evidence type="ECO:0000256" key="9">
    <source>
        <dbReference type="ARBA" id="ARBA00023064"/>
    </source>
</evidence>
<proteinExistence type="inferred from homology"/>
<feature type="binding site" evidence="14">
    <location>
        <begin position="82"/>
        <end position="84"/>
    </location>
    <ligand>
        <name>NADP(+)</name>
        <dbReference type="ChEBI" id="CHEBI:58349"/>
    </ligand>
</feature>
<dbReference type="PANTHER" id="PTHR11811">
    <property type="entry name" value="6-PHOSPHOGLUCONATE DEHYDROGENASE"/>
    <property type="match status" value="1"/>
</dbReference>
<keyword evidence="18" id="KW-1185">Reference proteome</keyword>
<feature type="binding site" evidence="14">
    <location>
        <position position="110"/>
    </location>
    <ligand>
        <name>NADP(+)</name>
        <dbReference type="ChEBI" id="CHEBI:58349"/>
    </ligand>
</feature>
<dbReference type="Gene3D" id="3.40.50.720">
    <property type="entry name" value="NAD(P)-binding Rossmann-like Domain"/>
    <property type="match status" value="1"/>
</dbReference>
<reference evidence="17 18" key="1">
    <citation type="submission" date="2022-05" db="EMBL/GenBank/DDBJ databases">
        <title>A multi-omics perspective on studying reproductive biology in Daphnia sinensis.</title>
        <authorList>
            <person name="Jia J."/>
        </authorList>
    </citation>
    <scope>NUCLEOTIDE SEQUENCE [LARGE SCALE GENOMIC DNA]</scope>
    <source>
        <strain evidence="17 18">WSL</strain>
    </source>
</reference>
<dbReference type="PROSITE" id="PS00461">
    <property type="entry name" value="6PGD"/>
    <property type="match status" value="1"/>
</dbReference>
<dbReference type="GO" id="GO:0050661">
    <property type="term" value="F:NADP binding"/>
    <property type="evidence" value="ECO:0007669"/>
    <property type="project" value="InterPro"/>
</dbReference>
<feature type="binding site" description="in other chain" evidence="13">
    <location>
        <begin position="202"/>
        <end position="203"/>
    </location>
    <ligand>
        <name>substrate</name>
        <note>ligand shared between dimeric partners</note>
    </ligand>
</feature>